<dbReference type="InterPro" id="IPR012337">
    <property type="entry name" value="RNaseH-like_sf"/>
</dbReference>
<protein>
    <submittedName>
        <fullName evidence="10">BED-type domain-containing protein</fullName>
    </submittedName>
</protein>
<evidence type="ECO:0000256" key="5">
    <source>
        <dbReference type="ARBA" id="ARBA00023015"/>
    </source>
</evidence>
<evidence type="ECO:0000313" key="9">
    <source>
        <dbReference type="Proteomes" id="UP000046392"/>
    </source>
</evidence>
<dbReference type="SMART" id="SM00614">
    <property type="entry name" value="ZnF_BED"/>
    <property type="match status" value="1"/>
</dbReference>
<dbReference type="PANTHER" id="PTHR46481">
    <property type="entry name" value="ZINC FINGER BED DOMAIN-CONTAINING PROTEIN 4"/>
    <property type="match status" value="1"/>
</dbReference>
<keyword evidence="3" id="KW-0863">Zinc-finger</keyword>
<dbReference type="AlphaFoldDB" id="A0A0N5BJL0"/>
<dbReference type="InterPro" id="IPR052035">
    <property type="entry name" value="ZnF_BED_domain_contain"/>
</dbReference>
<reference evidence="10" key="1">
    <citation type="submission" date="2017-02" db="UniProtKB">
        <authorList>
            <consortium name="WormBaseParasite"/>
        </authorList>
    </citation>
    <scope>IDENTIFICATION</scope>
</reference>
<comment type="subcellular location">
    <subcellularLocation>
        <location evidence="1">Nucleus</location>
    </subcellularLocation>
</comment>
<keyword evidence="4" id="KW-0862">Zinc</keyword>
<dbReference type="GO" id="GO:0005634">
    <property type="term" value="C:nucleus"/>
    <property type="evidence" value="ECO:0007669"/>
    <property type="project" value="UniProtKB-SubCell"/>
</dbReference>
<evidence type="ECO:0000313" key="10">
    <source>
        <dbReference type="WBParaSite" id="SPAL_0000613500.1"/>
    </source>
</evidence>
<organism evidence="9 10">
    <name type="scientific">Strongyloides papillosus</name>
    <name type="common">Intestinal threadworm</name>
    <dbReference type="NCBI Taxonomy" id="174720"/>
    <lineage>
        <taxon>Eukaryota</taxon>
        <taxon>Metazoa</taxon>
        <taxon>Ecdysozoa</taxon>
        <taxon>Nematoda</taxon>
        <taxon>Chromadorea</taxon>
        <taxon>Rhabditida</taxon>
        <taxon>Tylenchina</taxon>
        <taxon>Panagrolaimomorpha</taxon>
        <taxon>Strongyloidoidea</taxon>
        <taxon>Strongyloididae</taxon>
        <taxon>Strongyloides</taxon>
    </lineage>
</organism>
<keyword evidence="7" id="KW-0539">Nucleus</keyword>
<evidence type="ECO:0000256" key="2">
    <source>
        <dbReference type="ARBA" id="ARBA00022723"/>
    </source>
</evidence>
<dbReference type="InterPro" id="IPR003656">
    <property type="entry name" value="Znf_BED"/>
</dbReference>
<dbReference type="PANTHER" id="PTHR46481:SF10">
    <property type="entry name" value="ZINC FINGER BED DOMAIN-CONTAINING PROTEIN 39"/>
    <property type="match status" value="1"/>
</dbReference>
<dbReference type="Proteomes" id="UP000046392">
    <property type="component" value="Unplaced"/>
</dbReference>
<sequence length="408" mass="48437">MERAEVLRQFTDIEGSNKVRCIHCKETLSKIYCNLRRHLGSKHKSTGIGSKIKSDSSKKIDNREIEMQKQFDLLMVRLNSVCSVSSYLIETPIFKELVSFLNNKVKLQSRRTIKRRMTEIYNEMFTKYIQELVEADCYFHVSLDYWKHNTENVLLILISWEKRSFILSFSLFNEENDFNDIINDIEESLNFNDSEFESMEVDDVLSICNVDNNVDTINLSTQFESPIRIWCLSHKLNLLFKDLVNMECFKLVQHIYTYCVSIRRRDKVHSYLKQHTGKGIILVPKTRWIYAYRMVHRFNQLSSQLKDFEDFYFDDEDIKAAKEIESLLNVLYITSENMQKNSFGMKYVVFILGKLYFLVKKLGIRDQFKNAYFKAAKKRFSDVLDISKNPIFCIFKILPNIVRKKNCY</sequence>
<keyword evidence="5" id="KW-0805">Transcription regulation</keyword>
<dbReference type="WBParaSite" id="SPAL_0000613500.1">
    <property type="protein sequence ID" value="SPAL_0000613500.1"/>
    <property type="gene ID" value="SPAL_0000613500"/>
</dbReference>
<accession>A0A0N5BJL0</accession>
<evidence type="ECO:0000259" key="8">
    <source>
        <dbReference type="Pfam" id="PF02892"/>
    </source>
</evidence>
<evidence type="ECO:0000256" key="1">
    <source>
        <dbReference type="ARBA" id="ARBA00004123"/>
    </source>
</evidence>
<keyword evidence="9" id="KW-1185">Reference proteome</keyword>
<evidence type="ECO:0000256" key="3">
    <source>
        <dbReference type="ARBA" id="ARBA00022771"/>
    </source>
</evidence>
<keyword evidence="2" id="KW-0479">Metal-binding</keyword>
<dbReference type="SUPFAM" id="SSF53098">
    <property type="entry name" value="Ribonuclease H-like"/>
    <property type="match status" value="1"/>
</dbReference>
<evidence type="ECO:0000256" key="6">
    <source>
        <dbReference type="ARBA" id="ARBA00023163"/>
    </source>
</evidence>
<dbReference type="GO" id="GO:0008270">
    <property type="term" value="F:zinc ion binding"/>
    <property type="evidence" value="ECO:0007669"/>
    <property type="project" value="UniProtKB-KW"/>
</dbReference>
<proteinExistence type="predicted"/>
<dbReference type="GO" id="GO:0003677">
    <property type="term" value="F:DNA binding"/>
    <property type="evidence" value="ECO:0007669"/>
    <property type="project" value="InterPro"/>
</dbReference>
<evidence type="ECO:0000256" key="7">
    <source>
        <dbReference type="ARBA" id="ARBA00023242"/>
    </source>
</evidence>
<feature type="domain" description="BED-type" evidence="8">
    <location>
        <begin position="10"/>
        <end position="44"/>
    </location>
</feature>
<keyword evidence="6" id="KW-0804">Transcription</keyword>
<dbReference type="Pfam" id="PF02892">
    <property type="entry name" value="zf-BED"/>
    <property type="match status" value="1"/>
</dbReference>
<name>A0A0N5BJL0_STREA</name>
<evidence type="ECO:0000256" key="4">
    <source>
        <dbReference type="ARBA" id="ARBA00022833"/>
    </source>
</evidence>